<reference evidence="6 8" key="2">
    <citation type="submission" date="2018-08" db="EMBL/GenBank/DDBJ databases">
        <title>Bacillus clarus sp. nov. strain PS00077A.</title>
        <authorList>
            <person name="Mendez Acevedo M."/>
            <person name="Carroll L."/>
            <person name="Mukherjee M."/>
            <person name="Wiedmann M."/>
            <person name="Kovac J."/>
        </authorList>
    </citation>
    <scope>NUCLEOTIDE SEQUENCE [LARGE SCALE GENOMIC DNA]</scope>
    <source>
        <strain evidence="6 8">PS00077A</strain>
    </source>
</reference>
<dbReference type="RefSeq" id="WP_042979059.1">
    <property type="nucleotide sequence ID" value="NZ_JMQC01000008.1"/>
</dbReference>
<organism evidence="5 7">
    <name type="scientific">Bacillus clarus</name>
    <dbReference type="NCBI Taxonomy" id="2338372"/>
    <lineage>
        <taxon>Bacteria</taxon>
        <taxon>Bacillati</taxon>
        <taxon>Bacillota</taxon>
        <taxon>Bacilli</taxon>
        <taxon>Bacillales</taxon>
        <taxon>Bacillaceae</taxon>
        <taxon>Bacillus</taxon>
        <taxon>Bacillus cereus group</taxon>
    </lineage>
</organism>
<evidence type="ECO:0000313" key="5">
    <source>
        <dbReference type="EMBL" id="KFM98701.1"/>
    </source>
</evidence>
<evidence type="ECO:0000313" key="8">
    <source>
        <dbReference type="Proteomes" id="UP000264294"/>
    </source>
</evidence>
<dbReference type="InterPro" id="IPR018126">
    <property type="entry name" value="SASP_alpha/beta-type_CS"/>
</dbReference>
<name>A0A090YKG7_9BACI</name>
<reference evidence="5 7" key="1">
    <citation type="submission" date="2014-04" db="EMBL/GenBank/DDBJ databases">
        <authorList>
            <person name="Bishop-Lilly K.A."/>
            <person name="Broomall S.M."/>
            <person name="Chain P.S."/>
            <person name="Chertkov O."/>
            <person name="Coyne S.R."/>
            <person name="Daligault H.E."/>
            <person name="Davenport K.W."/>
            <person name="Erkkila T."/>
            <person name="Frey K.G."/>
            <person name="Gibbons H.S."/>
            <person name="Gu W."/>
            <person name="Jaissle J."/>
            <person name="Johnson S.L."/>
            <person name="Koroleva G.I."/>
            <person name="Ladner J.T."/>
            <person name="Lo C.-C."/>
            <person name="Minogue T.D."/>
            <person name="Munk C."/>
            <person name="Palacios G.F."/>
            <person name="Redden C.L."/>
            <person name="Rosenzweig C.N."/>
            <person name="Scholz M.B."/>
            <person name="Teshima H."/>
            <person name="Xu Y."/>
        </authorList>
    </citation>
    <scope>NUCLEOTIDE SEQUENCE [LARGE SCALE GENOMIC DNA]</scope>
    <source>
        <strain evidence="5 7">BHP</strain>
    </source>
</reference>
<dbReference type="AlphaFoldDB" id="A0A090YKG7"/>
<dbReference type="PANTHER" id="PTHR36107:SF1">
    <property type="entry name" value="SMALL, ACID-SOLUBLE SPORE PROTEIN A"/>
    <property type="match status" value="1"/>
</dbReference>
<gene>
    <name evidence="6" type="ORF">D0U04_13690</name>
    <name evidence="5" type="ORF">DJ93_383</name>
</gene>
<keyword evidence="8" id="KW-1185">Reference proteome</keyword>
<sequence>MNIISTRPSDDGPYKNPKGPIDPIGPISQQVAHELGVQLGADSTARANGSVGGEITKRLVAIGLQKMSGSISPQPDPWKVLH</sequence>
<evidence type="ECO:0000313" key="7">
    <source>
        <dbReference type="Proteomes" id="UP000029389"/>
    </source>
</evidence>
<evidence type="ECO:0000313" key="6">
    <source>
        <dbReference type="EMBL" id="RFT66496.1"/>
    </source>
</evidence>
<accession>A0A090YKG7</accession>
<dbReference type="EMBL" id="QVOD01000014">
    <property type="protein sequence ID" value="RFT66496.1"/>
    <property type="molecule type" value="Genomic_DNA"/>
</dbReference>
<evidence type="ECO:0000256" key="4">
    <source>
        <dbReference type="SAM" id="MobiDB-lite"/>
    </source>
</evidence>
<dbReference type="Gene3D" id="6.10.10.80">
    <property type="entry name" value="Small, acid-soluble spore protein, alpha/beta type-like"/>
    <property type="match status" value="1"/>
</dbReference>
<dbReference type="InterPro" id="IPR050847">
    <property type="entry name" value="SASP_DNA-binding"/>
</dbReference>
<comment type="function">
    <text evidence="1">SASP are bound to spore DNA. They are double-stranded DNA-binding proteins that cause DNA to change to an a-like conformation. They protect the DNA backbone from chemical and enzymatic cleavage and are thus involved in dormant spore's high resistance to UV light.</text>
</comment>
<dbReference type="Proteomes" id="UP000029389">
    <property type="component" value="Unassembled WGS sequence"/>
</dbReference>
<proteinExistence type="inferred from homology"/>
<evidence type="ECO:0000256" key="2">
    <source>
        <dbReference type="ARBA" id="ARBA00005442"/>
    </source>
</evidence>
<evidence type="ECO:0000256" key="1">
    <source>
        <dbReference type="ARBA" id="ARBA00003863"/>
    </source>
</evidence>
<comment type="caution">
    <text evidence="5">The sequence shown here is derived from an EMBL/GenBank/DDBJ whole genome shotgun (WGS) entry which is preliminary data.</text>
</comment>
<dbReference type="InterPro" id="IPR001448">
    <property type="entry name" value="SASP_alpha/beta-type"/>
</dbReference>
<dbReference type="GO" id="GO:0003690">
    <property type="term" value="F:double-stranded DNA binding"/>
    <property type="evidence" value="ECO:0007669"/>
    <property type="project" value="InterPro"/>
</dbReference>
<evidence type="ECO:0000256" key="3">
    <source>
        <dbReference type="ARBA" id="ARBA00023125"/>
    </source>
</evidence>
<dbReference type="PROSITE" id="PS00684">
    <property type="entry name" value="SASP_2"/>
    <property type="match status" value="1"/>
</dbReference>
<dbReference type="PATRIC" id="fig|1405.8.peg.555"/>
<dbReference type="PANTHER" id="PTHR36107">
    <property type="entry name" value="SMALL, ACID-SOLUBLE SPORE PROTEIN A"/>
    <property type="match status" value="1"/>
</dbReference>
<keyword evidence="3" id="KW-0238">DNA-binding</keyword>
<dbReference type="GO" id="GO:0006265">
    <property type="term" value="P:DNA topological change"/>
    <property type="evidence" value="ECO:0007669"/>
    <property type="project" value="InterPro"/>
</dbReference>
<feature type="region of interest" description="Disordered" evidence="4">
    <location>
        <begin position="1"/>
        <end position="26"/>
    </location>
</feature>
<comment type="similarity">
    <text evidence="2">Belongs to the alpha/beta-type SASP family.</text>
</comment>
<dbReference type="InterPro" id="IPR038300">
    <property type="entry name" value="SASP_sf_alpha/beta"/>
</dbReference>
<dbReference type="Pfam" id="PF00269">
    <property type="entry name" value="SASP"/>
    <property type="match status" value="1"/>
</dbReference>
<dbReference type="EMBL" id="JMQC01000008">
    <property type="protein sequence ID" value="KFM98701.1"/>
    <property type="molecule type" value="Genomic_DNA"/>
</dbReference>
<protein>
    <submittedName>
        <fullName evidence="6">Small acid-soluble spore protein</fullName>
    </submittedName>
    <submittedName>
        <fullName evidence="5">Small, acid-soluble spore s, alpha/beta type family protein</fullName>
    </submittedName>
</protein>
<dbReference type="Proteomes" id="UP000264294">
    <property type="component" value="Unassembled WGS sequence"/>
</dbReference>